<dbReference type="Pfam" id="PF00586">
    <property type="entry name" value="AIRS"/>
    <property type="match status" value="1"/>
</dbReference>
<evidence type="ECO:0000259" key="1">
    <source>
        <dbReference type="Pfam" id="PF00586"/>
    </source>
</evidence>
<dbReference type="GO" id="GO:0009030">
    <property type="term" value="F:thiamine-phosphate kinase activity"/>
    <property type="evidence" value="ECO:0007669"/>
    <property type="project" value="InterPro"/>
</dbReference>
<reference evidence="2" key="1">
    <citation type="journal article" date="2014" name="Front. Microbiol.">
        <title>High frequency of phylogenetically diverse reductive dehalogenase-homologous genes in deep subseafloor sedimentary metagenomes.</title>
        <authorList>
            <person name="Kawai M."/>
            <person name="Futagami T."/>
            <person name="Toyoda A."/>
            <person name="Takaki Y."/>
            <person name="Nishi S."/>
            <person name="Hori S."/>
            <person name="Arai W."/>
            <person name="Tsubouchi T."/>
            <person name="Morono Y."/>
            <person name="Uchiyama I."/>
            <person name="Ito T."/>
            <person name="Fujiyama A."/>
            <person name="Inagaki F."/>
            <person name="Takami H."/>
        </authorList>
    </citation>
    <scope>NUCLEOTIDE SEQUENCE</scope>
    <source>
        <strain evidence="2">Expedition CK06-06</strain>
    </source>
</reference>
<dbReference type="Gene3D" id="3.30.1330.10">
    <property type="entry name" value="PurM-like, N-terminal domain"/>
    <property type="match status" value="1"/>
</dbReference>
<dbReference type="PANTHER" id="PTHR30270">
    <property type="entry name" value="THIAMINE-MONOPHOSPHATE KINASE"/>
    <property type="match status" value="1"/>
</dbReference>
<feature type="non-terminal residue" evidence="2">
    <location>
        <position position="142"/>
    </location>
</feature>
<evidence type="ECO:0000313" key="2">
    <source>
        <dbReference type="EMBL" id="GAG87478.1"/>
    </source>
</evidence>
<dbReference type="GO" id="GO:0009228">
    <property type="term" value="P:thiamine biosynthetic process"/>
    <property type="evidence" value="ECO:0007669"/>
    <property type="project" value="InterPro"/>
</dbReference>
<organism evidence="2">
    <name type="scientific">marine sediment metagenome</name>
    <dbReference type="NCBI Taxonomy" id="412755"/>
    <lineage>
        <taxon>unclassified sequences</taxon>
        <taxon>metagenomes</taxon>
        <taxon>ecological metagenomes</taxon>
    </lineage>
</organism>
<sequence length="142" mass="15902">MNNDSKIRTLGEINLIKIIEELVFKKTGKELVSDDSFFFNLEEEKIGNLLVLNSDMLVSTTDVPPNMSFYQVGRKSVIMNLSDLLVKGVKPRGLIISLGLPKELKKKDFIAIINGIVDSSLEFDIEYIGGDINETKELIINP</sequence>
<comment type="caution">
    <text evidence="2">The sequence shown here is derived from an EMBL/GenBank/DDBJ whole genome shotgun (WGS) entry which is preliminary data.</text>
</comment>
<name>X1BTH5_9ZZZZ</name>
<protein>
    <recommendedName>
        <fullName evidence="1">PurM-like N-terminal domain-containing protein</fullName>
    </recommendedName>
</protein>
<accession>X1BTH5</accession>
<dbReference type="InterPro" id="IPR036921">
    <property type="entry name" value="PurM-like_N_sf"/>
</dbReference>
<dbReference type="AlphaFoldDB" id="X1BTH5"/>
<dbReference type="PANTHER" id="PTHR30270:SF0">
    <property type="entry name" value="THIAMINE-MONOPHOSPHATE KINASE"/>
    <property type="match status" value="1"/>
</dbReference>
<gene>
    <name evidence="2" type="ORF">S01H4_24679</name>
</gene>
<proteinExistence type="predicted"/>
<dbReference type="InterPro" id="IPR016188">
    <property type="entry name" value="PurM-like_N"/>
</dbReference>
<dbReference type="EMBL" id="BART01011629">
    <property type="protein sequence ID" value="GAG87478.1"/>
    <property type="molecule type" value="Genomic_DNA"/>
</dbReference>
<dbReference type="SUPFAM" id="SSF55326">
    <property type="entry name" value="PurM N-terminal domain-like"/>
    <property type="match status" value="1"/>
</dbReference>
<dbReference type="InterPro" id="IPR006283">
    <property type="entry name" value="ThiL-like"/>
</dbReference>
<feature type="domain" description="PurM-like N-terminal" evidence="1">
    <location>
        <begin position="47"/>
        <end position="139"/>
    </location>
</feature>